<dbReference type="InParanoid" id="E1ZAQ2"/>
<dbReference type="SUPFAM" id="SSF64586">
    <property type="entry name" value="C-terminal domain of ProRS"/>
    <property type="match status" value="1"/>
</dbReference>
<dbReference type="InterPro" id="IPR016061">
    <property type="entry name" value="Pro-tRNA_ligase_II_C"/>
</dbReference>
<reference evidence="3 4" key="1">
    <citation type="journal article" date="2010" name="Plant Cell">
        <title>The Chlorella variabilis NC64A genome reveals adaptation to photosymbiosis, coevolution with viruses, and cryptic sex.</title>
        <authorList>
            <person name="Blanc G."/>
            <person name="Duncan G."/>
            <person name="Agarkova I."/>
            <person name="Borodovsky M."/>
            <person name="Gurnon J."/>
            <person name="Kuo A."/>
            <person name="Lindquist E."/>
            <person name="Lucas S."/>
            <person name="Pangilinan J."/>
            <person name="Polle J."/>
            <person name="Salamov A."/>
            <person name="Terry A."/>
            <person name="Yamada T."/>
            <person name="Dunigan D.D."/>
            <person name="Grigoriev I.V."/>
            <person name="Claverie J.M."/>
            <person name="Van Etten J.L."/>
        </authorList>
    </citation>
    <scope>NUCLEOTIDE SEQUENCE [LARGE SCALE GENOMIC DNA]</scope>
    <source>
        <strain evidence="3 4">NC64A</strain>
    </source>
</reference>
<dbReference type="GO" id="GO:0004827">
    <property type="term" value="F:proline-tRNA ligase activity"/>
    <property type="evidence" value="ECO:0007669"/>
    <property type="project" value="InterPro"/>
</dbReference>
<evidence type="ECO:0000313" key="4">
    <source>
        <dbReference type="Proteomes" id="UP000008141"/>
    </source>
</evidence>
<dbReference type="SMART" id="SM00946">
    <property type="entry name" value="ProRS-C_1"/>
    <property type="match status" value="1"/>
</dbReference>
<dbReference type="GO" id="GO:0017101">
    <property type="term" value="C:aminoacyl-tRNA synthetase multienzyme complex"/>
    <property type="evidence" value="ECO:0007669"/>
    <property type="project" value="TreeGrafter"/>
</dbReference>
<evidence type="ECO:0000256" key="1">
    <source>
        <dbReference type="ARBA" id="ARBA00022917"/>
    </source>
</evidence>
<dbReference type="Pfam" id="PF09180">
    <property type="entry name" value="ProRS-C_1"/>
    <property type="match status" value="1"/>
</dbReference>
<dbReference type="AlphaFoldDB" id="E1ZAQ2"/>
<dbReference type="RefSeq" id="XP_005849403.1">
    <property type="nucleotide sequence ID" value="XM_005849341.1"/>
</dbReference>
<dbReference type="eggNOG" id="KOG4163">
    <property type="taxonomic scope" value="Eukaryota"/>
</dbReference>
<dbReference type="Proteomes" id="UP000008141">
    <property type="component" value="Unassembled WGS sequence"/>
</dbReference>
<dbReference type="STRING" id="554065.E1ZAQ2"/>
<dbReference type="Gene3D" id="3.30.110.30">
    <property type="entry name" value="C-terminal domain of ProRS"/>
    <property type="match status" value="1"/>
</dbReference>
<accession>E1ZAQ2</accession>
<organism evidence="4">
    <name type="scientific">Chlorella variabilis</name>
    <name type="common">Green alga</name>
    <dbReference type="NCBI Taxonomy" id="554065"/>
    <lineage>
        <taxon>Eukaryota</taxon>
        <taxon>Viridiplantae</taxon>
        <taxon>Chlorophyta</taxon>
        <taxon>core chlorophytes</taxon>
        <taxon>Trebouxiophyceae</taxon>
        <taxon>Chlorellales</taxon>
        <taxon>Chlorellaceae</taxon>
        <taxon>Chlorella clade</taxon>
        <taxon>Chlorella</taxon>
    </lineage>
</organism>
<dbReference type="PANTHER" id="PTHR43382">
    <property type="entry name" value="PROLYL-TRNA SYNTHETASE"/>
    <property type="match status" value="1"/>
</dbReference>
<dbReference type="GO" id="GO:0005737">
    <property type="term" value="C:cytoplasm"/>
    <property type="evidence" value="ECO:0007669"/>
    <property type="project" value="InterPro"/>
</dbReference>
<dbReference type="InterPro" id="IPR004499">
    <property type="entry name" value="Pro-tRNA-ligase_IIa_arc-type"/>
</dbReference>
<keyword evidence="4" id="KW-1185">Reference proteome</keyword>
<feature type="domain" description="Proline-tRNA ligase class II C-terminal" evidence="2">
    <location>
        <begin position="19"/>
        <end position="112"/>
    </location>
</feature>
<dbReference type="PANTHER" id="PTHR43382:SF2">
    <property type="entry name" value="BIFUNCTIONAL GLUTAMATE_PROLINE--TRNA LIGASE"/>
    <property type="match status" value="1"/>
</dbReference>
<keyword evidence="1" id="KW-0648">Protein biosynthesis</keyword>
<gene>
    <name evidence="3" type="ORF">CHLNCDRAFT_143908</name>
</gene>
<evidence type="ECO:0000259" key="2">
    <source>
        <dbReference type="SMART" id="SM00946"/>
    </source>
</evidence>
<name>E1ZAQ2_CHLVA</name>
<dbReference type="InterPro" id="IPR017449">
    <property type="entry name" value="Pro-tRNA_synth_II"/>
</dbReference>
<evidence type="ECO:0000313" key="3">
    <source>
        <dbReference type="EMBL" id="EFN57301.1"/>
    </source>
</evidence>
<dbReference type="GO" id="GO:0006433">
    <property type="term" value="P:prolyl-tRNA aminoacylation"/>
    <property type="evidence" value="ECO:0007669"/>
    <property type="project" value="InterPro"/>
</dbReference>
<protein>
    <recommendedName>
        <fullName evidence="2">Proline-tRNA ligase class II C-terminal domain-containing protein</fullName>
    </recommendedName>
</protein>
<proteinExistence type="predicted"/>
<dbReference type="OrthoDB" id="753455at2759"/>
<dbReference type="EMBL" id="GL433840">
    <property type="protein sequence ID" value="EFN57301.1"/>
    <property type="molecule type" value="Genomic_DNA"/>
</dbReference>
<dbReference type="GO" id="GO:0005524">
    <property type="term" value="F:ATP binding"/>
    <property type="evidence" value="ECO:0007669"/>
    <property type="project" value="InterPro"/>
</dbReference>
<sequence>MYARARASFDACVEQAADWDGFMAALERKHMVLAPWCDEEEAEEEIKKRSATKDAMGAKSLCIPLEQVRRWEAAGGAAGAAAWVAPPPLPEGTPCFVTGKPAKNWVLLGRSY</sequence>
<dbReference type="KEGG" id="cvr:CHLNCDRAFT_143908"/>
<dbReference type="GeneID" id="17356430"/>